<reference evidence="4" key="3">
    <citation type="submission" date="2020-05" db="UniProtKB">
        <authorList>
            <consortium name="EnsemblMetazoa"/>
        </authorList>
    </citation>
    <scope>IDENTIFICATION</scope>
    <source>
        <strain evidence="4">USDA</strain>
    </source>
</reference>
<feature type="compositionally biased region" description="Low complexity" evidence="2">
    <location>
        <begin position="1061"/>
        <end position="1071"/>
    </location>
</feature>
<evidence type="ECO:0000256" key="1">
    <source>
        <dbReference type="SAM" id="Coils"/>
    </source>
</evidence>
<evidence type="ECO:0000313" key="3">
    <source>
        <dbReference type="EMBL" id="EEB19385.1"/>
    </source>
</evidence>
<reference evidence="3" key="1">
    <citation type="submission" date="2007-04" db="EMBL/GenBank/DDBJ databases">
        <title>Annotation of Pediculus humanus corporis strain USDA.</title>
        <authorList>
            <person name="Kirkness E."/>
            <person name="Hannick L."/>
            <person name="Hass B."/>
            <person name="Bruggner R."/>
            <person name="Lawson D."/>
            <person name="Bidwell S."/>
            <person name="Joardar V."/>
            <person name="Caler E."/>
            <person name="Walenz B."/>
            <person name="Inman J."/>
            <person name="Schobel S."/>
            <person name="Galinsky K."/>
            <person name="Amedeo P."/>
            <person name="Strausberg R."/>
        </authorList>
    </citation>
    <scope>NUCLEOTIDE SEQUENCE</scope>
    <source>
        <strain evidence="3">USDA</strain>
    </source>
</reference>
<dbReference type="VEuPathDB" id="VectorBase:PHUM570170"/>
<gene>
    <name evidence="4" type="primary">8234904</name>
    <name evidence="3" type="ORF">Phum_PHUM570170</name>
</gene>
<feature type="compositionally biased region" description="Acidic residues" evidence="2">
    <location>
        <begin position="1277"/>
        <end position="1287"/>
    </location>
</feature>
<feature type="compositionally biased region" description="Acidic residues" evidence="2">
    <location>
        <begin position="1302"/>
        <end position="1314"/>
    </location>
</feature>
<dbReference type="EMBL" id="AAZO01006927">
    <property type="status" value="NOT_ANNOTATED_CDS"/>
    <property type="molecule type" value="Genomic_DNA"/>
</dbReference>
<dbReference type="CTD" id="8234904"/>
<dbReference type="RefSeq" id="XP_002432123.1">
    <property type="nucleotide sequence ID" value="XM_002432078.1"/>
</dbReference>
<protein>
    <submittedName>
        <fullName evidence="3 4">Paramyosin, long form, putative</fullName>
    </submittedName>
</protein>
<feature type="region of interest" description="Disordered" evidence="2">
    <location>
        <begin position="381"/>
        <end position="434"/>
    </location>
</feature>
<dbReference type="GeneID" id="8234904"/>
<evidence type="ECO:0000313" key="5">
    <source>
        <dbReference type="Proteomes" id="UP000009046"/>
    </source>
</evidence>
<feature type="compositionally biased region" description="Basic residues" evidence="2">
    <location>
        <begin position="425"/>
        <end position="434"/>
    </location>
</feature>
<dbReference type="EMBL" id="DS235866">
    <property type="protein sequence ID" value="EEB19385.1"/>
    <property type="molecule type" value="Genomic_DNA"/>
</dbReference>
<dbReference type="KEGG" id="phu:Phum_PHUM570170"/>
<feature type="compositionally biased region" description="Basic and acidic residues" evidence="2">
    <location>
        <begin position="1039"/>
        <end position="1048"/>
    </location>
</feature>
<keyword evidence="5" id="KW-1185">Reference proteome</keyword>
<sequence>MDLRKTLLNNFDVVKINEKKKNGGHDDDDDDDVADENPTVKIEKFLKKLYPNPYRIQEGEWIYASVMERKKIEKNHHRPHSNNDNNILLRKRLKSMESNRDSRATLDIVDINKKREKRKKVEISSRESSVSSYRECRKKKFLEGKTCDVEDKNFPTFATNDEFKMDDIIRERIRKMNETKRINYKSNKIIQYLKQLNNEKNFNVIKKKDAVKYVKNMEERKKTKSKKGNSSTAIIHKQNGVHVKEMKKNLFVEPAKINLNKSDEENFFRNKKFENGKKNVRVLDLDIKKIKKNKFKDDKYKNGDVIINKKNDNESVVLNSSVDYLFDDKNNNGKSDDVINFKNESKFFFKNDENLSNSTGGEFKKDFSITDARSNISNRHFAERDDVNVDEDDGKSAANRSKSNLPEYYNDDDDDDDGANDYKLKNHHHHHHHKFDCDNDKILYKYQKRRKSGTSCKNFPIPEKNERQISFRTGNSDVIERRRRRVVDTRRRSDFSLLSTSNGGKISTAEENNEFGKEYKEEIPEKNVFVPSCGDTFSAASKNFLPVKHMNNNNNKNDKNDKNDPWTKTIEKVFKTEEKLLLLNSKYSKDLMIAKHHHHHHHHHHPHPCKNSMTKKNQTYWQNSKKNSYYYDNGEYDFFDSFFQNFNNHNSNFFICVNSFPRNLRTAERRRNLTSFTSSCLLFDENNNNNNNNSSTALKSLRYLSSETLVAPEIPQTVSISHVKNVFFLIDVLNKVKILRKIFFYRDNFIQNFCTKKDNMYKSSECFVSYKMAEAASAAAETTEEPEKKSLFSSSSTPVCRALLPKNHSSLNILPFEPRREKSSAENSLNMIELEEAIEETEIKVNKLEENFTTNEQKKEIPCLESADNDVINIELPMLMSENNNNNNNEDDKQKIEDLLVRTYSVQQKLYRYLQKVAKEPASTCSLVRNESYSDLCVLYEGKVQTDSLPFNIEIKPISSVDLNTKSMQTDNSRACVYWCMDVMKGKTSETNYYEEEILGKTKSRSTDMLNITEKIDKSCSLHFENENKDECGSEPEVPNEKINIKNDDGDDDVIEKKVKNSSPSNSSSRIKISKETPSSLSEVVNRTKTEQNVISLKNMHFLKRIFNDLEIFGKSVKGNGNEEENKVNGNDETSVKNFMEKIPGSMEENSKEHLKTIFKGKDSTTELAIGFKDMPINNISVEKKKYSANHTKISISMVAATEKPETVKRINFDLQPKLKLCSHAIKNVSDAFFNNFPTSGFFNSKKSQIQVSVENSTTVGEKKKNNNDDKIKSENFIEDEDDDEEDYKSVGSNLSRTELGGSEDEEKEPEEDTLSLIKKSCKKKNSKYLQATTTTTNATSTTITTRKGGSTKETTIVSFTEFMNKELEPLKKALAEMQRKMKNVRKQSMLHSYEKLLISKDHYEKALKLAKMSAGYCQNCGSRSVIPEDTFGFYKNILSTNNKCSSNHRLKCLMKNPNATSFYSFRSSTELTDNCYDLNLNQSSSYLLESQKKSLNNITCFAYESI</sequence>
<feature type="compositionally biased region" description="Acidic residues" evidence="2">
    <location>
        <begin position="409"/>
        <end position="419"/>
    </location>
</feature>
<feature type="coiled-coil region" evidence="1">
    <location>
        <begin position="831"/>
        <end position="858"/>
    </location>
</feature>
<dbReference type="Proteomes" id="UP000009046">
    <property type="component" value="Unassembled WGS sequence"/>
</dbReference>
<dbReference type="HOGENOM" id="CLU_248389_0_0_1"/>
<reference evidence="3" key="2">
    <citation type="submission" date="2007-04" db="EMBL/GenBank/DDBJ databases">
        <title>The genome of the human body louse.</title>
        <authorList>
            <consortium name="The Human Body Louse Genome Consortium"/>
            <person name="Kirkness E."/>
            <person name="Walenz B."/>
            <person name="Hass B."/>
            <person name="Bruggner R."/>
            <person name="Strausberg R."/>
        </authorList>
    </citation>
    <scope>NUCLEOTIDE SEQUENCE</scope>
    <source>
        <strain evidence="3">USDA</strain>
    </source>
</reference>
<name>E0W179_PEDHC</name>
<keyword evidence="1" id="KW-0175">Coiled coil</keyword>
<dbReference type="EnsemblMetazoa" id="PHUM570170-RA">
    <property type="protein sequence ID" value="PHUM570170-PA"/>
    <property type="gene ID" value="PHUM570170"/>
</dbReference>
<feature type="region of interest" description="Disordered" evidence="2">
    <location>
        <begin position="1254"/>
        <end position="1315"/>
    </location>
</feature>
<evidence type="ECO:0000256" key="2">
    <source>
        <dbReference type="SAM" id="MobiDB-lite"/>
    </source>
</evidence>
<dbReference type="InParanoid" id="E0W179"/>
<feature type="compositionally biased region" description="Basic and acidic residues" evidence="2">
    <location>
        <begin position="1261"/>
        <end position="1276"/>
    </location>
</feature>
<evidence type="ECO:0000313" key="4">
    <source>
        <dbReference type="EnsemblMetazoa" id="PHUM570170-PA"/>
    </source>
</evidence>
<organism>
    <name type="scientific">Pediculus humanus subsp. corporis</name>
    <name type="common">Body louse</name>
    <dbReference type="NCBI Taxonomy" id="121224"/>
    <lineage>
        <taxon>Eukaryota</taxon>
        <taxon>Metazoa</taxon>
        <taxon>Ecdysozoa</taxon>
        <taxon>Arthropoda</taxon>
        <taxon>Hexapoda</taxon>
        <taxon>Insecta</taxon>
        <taxon>Pterygota</taxon>
        <taxon>Neoptera</taxon>
        <taxon>Paraneoptera</taxon>
        <taxon>Psocodea</taxon>
        <taxon>Troctomorpha</taxon>
        <taxon>Phthiraptera</taxon>
        <taxon>Anoplura</taxon>
        <taxon>Pediculidae</taxon>
        <taxon>Pediculus</taxon>
    </lineage>
</organism>
<proteinExistence type="predicted"/>
<feature type="region of interest" description="Disordered" evidence="2">
    <location>
        <begin position="1027"/>
        <end position="1078"/>
    </location>
</feature>
<accession>E0W179</accession>